<evidence type="ECO:0000313" key="2">
    <source>
        <dbReference type="EMBL" id="CEP12040.1"/>
    </source>
</evidence>
<protein>
    <submittedName>
        <fullName evidence="2">Uncharacterized protein</fullName>
    </submittedName>
</protein>
<proteinExistence type="predicted"/>
<gene>
    <name evidence="2" type="primary">PARPA_05953.1 scaffold 20345</name>
</gene>
<accession>A0A0B7N9H6</accession>
<evidence type="ECO:0000313" key="3">
    <source>
        <dbReference type="Proteomes" id="UP000054107"/>
    </source>
</evidence>
<evidence type="ECO:0000256" key="1">
    <source>
        <dbReference type="SAM" id="MobiDB-lite"/>
    </source>
</evidence>
<dbReference type="Proteomes" id="UP000054107">
    <property type="component" value="Unassembled WGS sequence"/>
</dbReference>
<keyword evidence="3" id="KW-1185">Reference proteome</keyword>
<reference evidence="2 3" key="1">
    <citation type="submission" date="2014-09" db="EMBL/GenBank/DDBJ databases">
        <authorList>
            <person name="Ellenberger Sabrina"/>
        </authorList>
    </citation>
    <scope>NUCLEOTIDE SEQUENCE [LARGE SCALE GENOMIC DNA]</scope>
    <source>
        <strain evidence="2 3">CBS 412.66</strain>
    </source>
</reference>
<sequence length="195" mass="22168">MPEENVTSNPSPNPLHPKDTGVGVANAGEQRRDSRRRVHVSFMDTRSIPDEESLTDSFRLTKDQYDVVVQYVSKEHQDMLEVAAKHMKKAEAVARTMPLIPPVAKFDGQLEGKRARLKNQPVYLLHTVSGGEINSVVQKFQWPTCDVCQDLGLPENYYIFDVYKVPHPILSIPTSSTSHRFAMHILYDCIRYESV</sequence>
<organism evidence="2 3">
    <name type="scientific">Parasitella parasitica</name>
    <dbReference type="NCBI Taxonomy" id="35722"/>
    <lineage>
        <taxon>Eukaryota</taxon>
        <taxon>Fungi</taxon>
        <taxon>Fungi incertae sedis</taxon>
        <taxon>Mucoromycota</taxon>
        <taxon>Mucoromycotina</taxon>
        <taxon>Mucoromycetes</taxon>
        <taxon>Mucorales</taxon>
        <taxon>Mucorineae</taxon>
        <taxon>Mucoraceae</taxon>
        <taxon>Parasitella</taxon>
    </lineage>
</organism>
<name>A0A0B7N9H6_9FUNG</name>
<dbReference type="AlphaFoldDB" id="A0A0B7N9H6"/>
<feature type="compositionally biased region" description="Polar residues" evidence="1">
    <location>
        <begin position="1"/>
        <end position="10"/>
    </location>
</feature>
<dbReference type="EMBL" id="LN727311">
    <property type="protein sequence ID" value="CEP12040.1"/>
    <property type="molecule type" value="Genomic_DNA"/>
</dbReference>
<feature type="region of interest" description="Disordered" evidence="1">
    <location>
        <begin position="1"/>
        <end position="35"/>
    </location>
</feature>